<dbReference type="EMBL" id="CAXAMN010026361">
    <property type="protein sequence ID" value="CAK9102404.1"/>
    <property type="molecule type" value="Genomic_DNA"/>
</dbReference>
<sequence>MSRLTAAERWSVVLVCSGKELREEKVKGKEAPAAAEDAYQVNSTPPEEESPGYAATLAQALQQGESPERAAARHKDPETKSPPPTAATQHSGQSDSPGPKLVDNFFHFEFSDAVANREQQRAEQPDFVHQALSSLAGLSNVQDINQRMFPPNLFDGMSSQQDTISTIHAWLQQAWLDAQTMSHRDLATQDFDLRLCGPLPWVRAMQAIALHDGLCPESLNLALDANIGFMEHHATRLLHSPDSTHRGVSPNPSVMLGAAVSARKSHITELTDGFLADAEPADAEGKPGYIKQRKITFSDATLAGIRKALKTYGRAIVSSGEASTVYETPFSGRRPGVHYLPEHVMNKLTQSEMDDAITAGVDTHLGDADHPYLMLHKISGQQDRSTLFDVAIYTIYLVCVNPKPLPTCLQEVIDTILKPATHGFQKRFWFAVTPKGLQHDDSAPVQSALTLVAKLHTWMFDHFFYHEEDSAQHKHVLDGYALHLYECCKKACEDFKAEHTDLDQYVEAKIDFRHSDLLRASHIAMRKVQFLHSIALGDSSRPPRTSPSIYEFCFALHNWRRQICLHFCYLQWMQRVGAKLLMELAAGSKSAEAQKAHYVAGEGLEGDDYFKYRILTDMSGAFSTNAIRSRVEMPKSRPKKGEGAGYDPLGGSTAIAGRVIQTQSRRYARRSIFRMKLAGSGVLLQLPALCFHGRLALKAGVEASKAAKRRSYEASRSRAVEALKPRSREAMQPRSVKAWRRGGVKASKPRSRESVEASIARAVLRGDLETFEKEAERLRGSLVHSRGSSDEDTLLKQLAEATLHGRPEVFRRCEQQLRQRFEASSSVAVEDSALESFRRLRAALEVQSTLEEIHPTPFFELLDELEELVLGAHSAEAPASVDRDPRLSFVPLVPLISTALENLQKRGLDDDCDGGVVLQKAAQALLYAADDPSDVTAELRSTWRRRALGLLRRARELMQSEPDLAELCSVATLQMDLTEERLRRAEMAGGKRR</sequence>
<name>A0ABP0RP61_9DINO</name>
<organism evidence="2 3">
    <name type="scientific">Durusdinium trenchii</name>
    <dbReference type="NCBI Taxonomy" id="1381693"/>
    <lineage>
        <taxon>Eukaryota</taxon>
        <taxon>Sar</taxon>
        <taxon>Alveolata</taxon>
        <taxon>Dinophyceae</taxon>
        <taxon>Suessiales</taxon>
        <taxon>Symbiodiniaceae</taxon>
        <taxon>Durusdinium</taxon>
    </lineage>
</organism>
<evidence type="ECO:0000256" key="1">
    <source>
        <dbReference type="SAM" id="MobiDB-lite"/>
    </source>
</evidence>
<evidence type="ECO:0000313" key="3">
    <source>
        <dbReference type="Proteomes" id="UP001642484"/>
    </source>
</evidence>
<feature type="region of interest" description="Disordered" evidence="1">
    <location>
        <begin position="724"/>
        <end position="751"/>
    </location>
</feature>
<feature type="compositionally biased region" description="Basic and acidic residues" evidence="1">
    <location>
        <begin position="66"/>
        <end position="79"/>
    </location>
</feature>
<gene>
    <name evidence="2" type="ORF">CCMP2556_LOCUS48190</name>
</gene>
<protein>
    <submittedName>
        <fullName evidence="2">Uncharacterized protein</fullName>
    </submittedName>
</protein>
<keyword evidence="3" id="KW-1185">Reference proteome</keyword>
<dbReference type="Proteomes" id="UP001642484">
    <property type="component" value="Unassembled WGS sequence"/>
</dbReference>
<comment type="caution">
    <text evidence="2">The sequence shown here is derived from an EMBL/GenBank/DDBJ whole genome shotgun (WGS) entry which is preliminary data.</text>
</comment>
<accession>A0ABP0RP61</accession>
<reference evidence="2 3" key="1">
    <citation type="submission" date="2024-02" db="EMBL/GenBank/DDBJ databases">
        <authorList>
            <person name="Chen Y."/>
            <person name="Shah S."/>
            <person name="Dougan E. K."/>
            <person name="Thang M."/>
            <person name="Chan C."/>
        </authorList>
    </citation>
    <scope>NUCLEOTIDE SEQUENCE [LARGE SCALE GENOMIC DNA]</scope>
</reference>
<proteinExistence type="predicted"/>
<feature type="region of interest" description="Disordered" evidence="1">
    <location>
        <begin position="22"/>
        <end position="102"/>
    </location>
</feature>
<feature type="compositionally biased region" description="Basic residues" evidence="1">
    <location>
        <begin position="737"/>
        <end position="749"/>
    </location>
</feature>
<feature type="compositionally biased region" description="Polar residues" evidence="1">
    <location>
        <begin position="86"/>
        <end position="96"/>
    </location>
</feature>
<evidence type="ECO:0000313" key="2">
    <source>
        <dbReference type="EMBL" id="CAK9102404.1"/>
    </source>
</evidence>